<keyword evidence="1" id="KW-0812">Transmembrane</keyword>
<protein>
    <recommendedName>
        <fullName evidence="4">DUF3887 domain-containing protein</fullName>
    </recommendedName>
</protein>
<feature type="transmembrane region" description="Helical" evidence="1">
    <location>
        <begin position="12"/>
        <end position="30"/>
    </location>
</feature>
<keyword evidence="1" id="KW-1133">Transmembrane helix</keyword>
<organism evidence="2 3">
    <name type="scientific">Lentzea fradiae</name>
    <dbReference type="NCBI Taxonomy" id="200378"/>
    <lineage>
        <taxon>Bacteria</taxon>
        <taxon>Bacillati</taxon>
        <taxon>Actinomycetota</taxon>
        <taxon>Actinomycetes</taxon>
        <taxon>Pseudonocardiales</taxon>
        <taxon>Pseudonocardiaceae</taxon>
        <taxon>Lentzea</taxon>
    </lineage>
</organism>
<keyword evidence="3" id="KW-1185">Reference proteome</keyword>
<evidence type="ECO:0000256" key="1">
    <source>
        <dbReference type="SAM" id="Phobius"/>
    </source>
</evidence>
<reference evidence="3" key="1">
    <citation type="submission" date="2016-10" db="EMBL/GenBank/DDBJ databases">
        <authorList>
            <person name="Varghese N."/>
            <person name="Submissions S."/>
        </authorList>
    </citation>
    <scope>NUCLEOTIDE SEQUENCE [LARGE SCALE GENOMIC DNA]</scope>
    <source>
        <strain evidence="3">CGMCC 4.3506</strain>
    </source>
</reference>
<keyword evidence="1" id="KW-0472">Membrane</keyword>
<dbReference type="EMBL" id="FNCC01000011">
    <property type="protein sequence ID" value="SDG75460.1"/>
    <property type="molecule type" value="Genomic_DNA"/>
</dbReference>
<evidence type="ECO:0000313" key="2">
    <source>
        <dbReference type="EMBL" id="SDG75460.1"/>
    </source>
</evidence>
<evidence type="ECO:0000313" key="3">
    <source>
        <dbReference type="Proteomes" id="UP000199623"/>
    </source>
</evidence>
<dbReference type="OrthoDB" id="3690354at2"/>
<dbReference type="Proteomes" id="UP000199623">
    <property type="component" value="Unassembled WGS sequence"/>
</dbReference>
<dbReference type="RefSeq" id="WP_090053159.1">
    <property type="nucleotide sequence ID" value="NZ_FNCC01000011.1"/>
</dbReference>
<name>A0A1G7WW02_9PSEU</name>
<proteinExistence type="predicted"/>
<sequence length="125" mass="14022">MRRRLTNLRFWIIVFAVGWLAMVFVSIAFWPEPGEESPDELAVSVTNALRAQDFHKLEPLLSAGGEEVAKSTVEHFRGTRVERGSYRDGAVVVEYTHAGTRAEFRLPVEVHDGRFVVNPVLTPTG</sequence>
<evidence type="ECO:0008006" key="4">
    <source>
        <dbReference type="Google" id="ProtNLM"/>
    </source>
</evidence>
<dbReference type="AlphaFoldDB" id="A0A1G7WW02"/>
<accession>A0A1G7WW02</accession>
<gene>
    <name evidence="2" type="ORF">SAMN05216553_11153</name>
</gene>